<organism evidence="12 13">
    <name type="scientific">Porites lobata</name>
    <dbReference type="NCBI Taxonomy" id="104759"/>
    <lineage>
        <taxon>Eukaryota</taxon>
        <taxon>Metazoa</taxon>
        <taxon>Cnidaria</taxon>
        <taxon>Anthozoa</taxon>
        <taxon>Hexacorallia</taxon>
        <taxon>Scleractinia</taxon>
        <taxon>Fungiina</taxon>
        <taxon>Poritidae</taxon>
        <taxon>Porites</taxon>
    </lineage>
</organism>
<dbReference type="EMBL" id="CALNXK010000006">
    <property type="protein sequence ID" value="CAH3037956.1"/>
    <property type="molecule type" value="Genomic_DNA"/>
</dbReference>
<feature type="transmembrane region" description="Helical" evidence="10">
    <location>
        <begin position="146"/>
        <end position="168"/>
    </location>
</feature>
<dbReference type="SUPFAM" id="SSF81321">
    <property type="entry name" value="Family A G protein-coupled receptor-like"/>
    <property type="match status" value="2"/>
</dbReference>
<dbReference type="PROSITE" id="PS50262">
    <property type="entry name" value="G_PROTEIN_RECEP_F1_2"/>
    <property type="match status" value="2"/>
</dbReference>
<dbReference type="InterPro" id="IPR017452">
    <property type="entry name" value="GPCR_Rhodpsn_7TM"/>
</dbReference>
<dbReference type="Pfam" id="PF00001">
    <property type="entry name" value="7tm_1"/>
    <property type="match status" value="2"/>
</dbReference>
<dbReference type="PANTHER" id="PTHR24247">
    <property type="entry name" value="5-HYDROXYTRYPTAMINE RECEPTOR"/>
    <property type="match status" value="1"/>
</dbReference>
<evidence type="ECO:0000313" key="12">
    <source>
        <dbReference type="EMBL" id="CAH3037956.1"/>
    </source>
</evidence>
<keyword evidence="8 9" id="KW-0807">Transducer</keyword>
<feature type="transmembrane region" description="Helical" evidence="10">
    <location>
        <begin position="232"/>
        <end position="257"/>
    </location>
</feature>
<proteinExistence type="inferred from homology"/>
<evidence type="ECO:0000256" key="5">
    <source>
        <dbReference type="ARBA" id="ARBA00023040"/>
    </source>
</evidence>
<evidence type="ECO:0000313" key="13">
    <source>
        <dbReference type="Proteomes" id="UP001159405"/>
    </source>
</evidence>
<feature type="transmembrane region" description="Helical" evidence="10">
    <location>
        <begin position="58"/>
        <end position="83"/>
    </location>
</feature>
<feature type="transmembrane region" description="Helical" evidence="10">
    <location>
        <begin position="530"/>
        <end position="554"/>
    </location>
</feature>
<dbReference type="SMART" id="SM01381">
    <property type="entry name" value="7TM_GPCR_Srsx"/>
    <property type="match status" value="1"/>
</dbReference>
<feature type="transmembrane region" description="Helical" evidence="10">
    <location>
        <begin position="353"/>
        <end position="378"/>
    </location>
</feature>
<dbReference type="CDD" id="cd00637">
    <property type="entry name" value="7tm_classA_rhodopsin-like"/>
    <property type="match status" value="2"/>
</dbReference>
<evidence type="ECO:0000256" key="10">
    <source>
        <dbReference type="SAM" id="Phobius"/>
    </source>
</evidence>
<accession>A0ABN8MZJ6</accession>
<comment type="similarity">
    <text evidence="9">Belongs to the G-protein coupled receptor 1 family.</text>
</comment>
<keyword evidence="7 9" id="KW-0675">Receptor</keyword>
<evidence type="ECO:0000256" key="2">
    <source>
        <dbReference type="ARBA" id="ARBA00022475"/>
    </source>
</evidence>
<evidence type="ECO:0000256" key="3">
    <source>
        <dbReference type="ARBA" id="ARBA00022692"/>
    </source>
</evidence>
<feature type="domain" description="G-protein coupled receptors family 1 profile" evidence="11">
    <location>
        <begin position="36"/>
        <end position="290"/>
    </location>
</feature>
<feature type="transmembrane region" description="Helical" evidence="10">
    <location>
        <begin position="20"/>
        <end position="46"/>
    </location>
</feature>
<evidence type="ECO:0000256" key="9">
    <source>
        <dbReference type="RuleBase" id="RU000688"/>
    </source>
</evidence>
<gene>
    <name evidence="12" type="ORF">PLOB_00039565</name>
</gene>
<evidence type="ECO:0000256" key="7">
    <source>
        <dbReference type="ARBA" id="ARBA00023170"/>
    </source>
</evidence>
<dbReference type="PANTHER" id="PTHR24247:SF278">
    <property type="entry name" value="HISTAMINE H2 RECEPTOR"/>
    <property type="match status" value="1"/>
</dbReference>
<feature type="transmembrane region" description="Helical" evidence="10">
    <location>
        <begin position="315"/>
        <end position="341"/>
    </location>
</feature>
<name>A0ABN8MZJ6_9CNID</name>
<keyword evidence="2" id="KW-1003">Cell membrane</keyword>
<protein>
    <recommendedName>
        <fullName evidence="11">G-protein coupled receptors family 1 profile domain-containing protein</fullName>
    </recommendedName>
</protein>
<evidence type="ECO:0000256" key="8">
    <source>
        <dbReference type="ARBA" id="ARBA00023224"/>
    </source>
</evidence>
<dbReference type="PRINTS" id="PR00237">
    <property type="entry name" value="GPCRRHODOPSN"/>
</dbReference>
<keyword evidence="3 9" id="KW-0812">Transmembrane</keyword>
<keyword evidence="6 10" id="KW-0472">Membrane</keyword>
<feature type="transmembrane region" description="Helical" evidence="10">
    <location>
        <begin position="103"/>
        <end position="125"/>
    </location>
</feature>
<keyword evidence="4 10" id="KW-1133">Transmembrane helix</keyword>
<dbReference type="PROSITE" id="PS00237">
    <property type="entry name" value="G_PROTEIN_RECEP_F1_1"/>
    <property type="match status" value="2"/>
</dbReference>
<keyword evidence="5 9" id="KW-0297">G-protein coupled receptor</keyword>
<evidence type="ECO:0000256" key="1">
    <source>
        <dbReference type="ARBA" id="ARBA00004651"/>
    </source>
</evidence>
<comment type="subcellular location">
    <subcellularLocation>
        <location evidence="1">Cell membrane</location>
        <topology evidence="1">Multi-pass membrane protein</topology>
    </subcellularLocation>
</comment>
<sequence length="628" mass="70643">MSLLGSYPCTNISAPTTLSITSATFCSVLSVVAVVGNVLVFLAVIIDPNRNLRSPFNLLVANLATADLIVGCFALPMSVEFYIREASTKQLILLPRDDARRVGSFISCTASLFSLAAMSLDRFFAITNPMEYRAYRAKLNSRRATVISIVILLSIWIISIGLPFLYFSVGYLKYQFFFAITAVVSTFVVLCLTYVKVFKSLRNQVRTWDSLHQGPASYNHIKKRKIKWEKKVTKTFLIMLTLFISCFLPSLILILIISFCASCNCDFIHWARDLNYILIMANSSMNPFRKSSHSDMSLLGSYPCSNISAPTRLSITSATFCSVLSVVAVVGNILVFLAVIIDPNRNLRSPFNFLVANLATADLIVGCFALPMSVEFYIREASTKQVTLLPRDDARRVGSFISCTASLFSLAAMSLDRFFAITNPMEYRVYRAKLNSRRATVISTVILLSIWIISIGLPFLYFSVGYLKYQFFFAITAVVSTFVVLCLTYVKVFKSLRNQVRTWDSLHQGPASYNHIKKRKIKWEKKVTKTFLIMLTLFISCFLPSLILILIISFCASCNCDFIHWARDLNYILIMANSSMNPFVFAWTLPPYRDAFLKILTCGVIVRKLRSVSEQINISMNSSNPSSS</sequence>
<dbReference type="Proteomes" id="UP001159405">
    <property type="component" value="Unassembled WGS sequence"/>
</dbReference>
<keyword evidence="13" id="KW-1185">Reference proteome</keyword>
<dbReference type="Gene3D" id="1.20.1070.10">
    <property type="entry name" value="Rhodopsin 7-helix transmembrane proteins"/>
    <property type="match status" value="2"/>
</dbReference>
<feature type="domain" description="G-protein coupled receptors family 1 profile" evidence="11">
    <location>
        <begin position="331"/>
        <end position="585"/>
    </location>
</feature>
<feature type="transmembrane region" description="Helical" evidence="10">
    <location>
        <begin position="441"/>
        <end position="463"/>
    </location>
</feature>
<dbReference type="InterPro" id="IPR000276">
    <property type="entry name" value="GPCR_Rhodpsn"/>
</dbReference>
<comment type="caution">
    <text evidence="12">The sequence shown here is derived from an EMBL/GenBank/DDBJ whole genome shotgun (WGS) entry which is preliminary data.</text>
</comment>
<feature type="transmembrane region" description="Helical" evidence="10">
    <location>
        <begin position="174"/>
        <end position="195"/>
    </location>
</feature>
<evidence type="ECO:0000256" key="6">
    <source>
        <dbReference type="ARBA" id="ARBA00023136"/>
    </source>
</evidence>
<evidence type="ECO:0000259" key="11">
    <source>
        <dbReference type="PROSITE" id="PS50262"/>
    </source>
</evidence>
<reference evidence="12 13" key="1">
    <citation type="submission" date="2022-05" db="EMBL/GenBank/DDBJ databases">
        <authorList>
            <consortium name="Genoscope - CEA"/>
            <person name="William W."/>
        </authorList>
    </citation>
    <scope>NUCLEOTIDE SEQUENCE [LARGE SCALE GENOMIC DNA]</scope>
</reference>
<feature type="transmembrane region" description="Helical" evidence="10">
    <location>
        <begin position="398"/>
        <end position="420"/>
    </location>
</feature>
<evidence type="ECO:0000256" key="4">
    <source>
        <dbReference type="ARBA" id="ARBA00022989"/>
    </source>
</evidence>
<feature type="transmembrane region" description="Helical" evidence="10">
    <location>
        <begin position="469"/>
        <end position="490"/>
    </location>
</feature>